<evidence type="ECO:0000313" key="2">
    <source>
        <dbReference type="Proteomes" id="UP000829196"/>
    </source>
</evidence>
<evidence type="ECO:0000313" key="1">
    <source>
        <dbReference type="EMBL" id="KAI0523404.1"/>
    </source>
</evidence>
<dbReference type="Proteomes" id="UP000829196">
    <property type="component" value="Unassembled WGS sequence"/>
</dbReference>
<dbReference type="AlphaFoldDB" id="A0A8T3BWQ4"/>
<proteinExistence type="predicted"/>
<sequence>MMITSQNTMYYITNEEIHLKSYKFIDRLSGNSTLKRSSKYSQGRRKRNFREFELLESFTGFLL</sequence>
<gene>
    <name evidence="1" type="ORF">KFK09_005799</name>
</gene>
<dbReference type="EMBL" id="JAGYWB010000005">
    <property type="protein sequence ID" value="KAI0523404.1"/>
    <property type="molecule type" value="Genomic_DNA"/>
</dbReference>
<protein>
    <submittedName>
        <fullName evidence="1">Uncharacterized protein</fullName>
    </submittedName>
</protein>
<keyword evidence="2" id="KW-1185">Reference proteome</keyword>
<accession>A0A8T3BWQ4</accession>
<reference evidence="1" key="1">
    <citation type="journal article" date="2022" name="Front. Genet.">
        <title>Chromosome-Scale Assembly of the Dendrobium nobile Genome Provides Insights Into the Molecular Mechanism of the Biosynthesis of the Medicinal Active Ingredient of Dendrobium.</title>
        <authorList>
            <person name="Xu Q."/>
            <person name="Niu S.-C."/>
            <person name="Li K.-L."/>
            <person name="Zheng P.-J."/>
            <person name="Zhang X.-J."/>
            <person name="Jia Y."/>
            <person name="Liu Y."/>
            <person name="Niu Y.-X."/>
            <person name="Yu L.-H."/>
            <person name="Chen D.-F."/>
            <person name="Zhang G.-Q."/>
        </authorList>
    </citation>
    <scope>NUCLEOTIDE SEQUENCE</scope>
    <source>
        <tissue evidence="1">Leaf</tissue>
    </source>
</reference>
<name>A0A8T3BWQ4_DENNO</name>
<comment type="caution">
    <text evidence="1">The sequence shown here is derived from an EMBL/GenBank/DDBJ whole genome shotgun (WGS) entry which is preliminary data.</text>
</comment>
<organism evidence="1 2">
    <name type="scientific">Dendrobium nobile</name>
    <name type="common">Orchid</name>
    <dbReference type="NCBI Taxonomy" id="94219"/>
    <lineage>
        <taxon>Eukaryota</taxon>
        <taxon>Viridiplantae</taxon>
        <taxon>Streptophyta</taxon>
        <taxon>Embryophyta</taxon>
        <taxon>Tracheophyta</taxon>
        <taxon>Spermatophyta</taxon>
        <taxon>Magnoliopsida</taxon>
        <taxon>Liliopsida</taxon>
        <taxon>Asparagales</taxon>
        <taxon>Orchidaceae</taxon>
        <taxon>Epidendroideae</taxon>
        <taxon>Malaxideae</taxon>
        <taxon>Dendrobiinae</taxon>
        <taxon>Dendrobium</taxon>
    </lineage>
</organism>